<dbReference type="PRINTS" id="PR00421">
    <property type="entry name" value="THIOREDOXIN"/>
</dbReference>
<evidence type="ECO:0000259" key="3">
    <source>
        <dbReference type="PROSITE" id="PS51352"/>
    </source>
</evidence>
<dbReference type="Proteomes" id="UP000076218">
    <property type="component" value="Unassembled WGS sequence"/>
</dbReference>
<keyword evidence="1" id="KW-1015">Disulfide bond</keyword>
<dbReference type="RefSeq" id="WP_063070225.1">
    <property type="nucleotide sequence ID" value="NZ_LQXA01000004.1"/>
</dbReference>
<evidence type="ECO:0000256" key="2">
    <source>
        <dbReference type="NCBIfam" id="TIGR01068"/>
    </source>
</evidence>
<dbReference type="PROSITE" id="PS00194">
    <property type="entry name" value="THIOREDOXIN_1"/>
    <property type="match status" value="1"/>
</dbReference>
<dbReference type="InterPro" id="IPR013766">
    <property type="entry name" value="Thioredoxin_domain"/>
</dbReference>
<name>A0A154V5N0_9MICO</name>
<dbReference type="AlphaFoldDB" id="A0A154V5N0"/>
<dbReference type="InterPro" id="IPR036249">
    <property type="entry name" value="Thioredoxin-like_sf"/>
</dbReference>
<evidence type="ECO:0000256" key="1">
    <source>
        <dbReference type="ARBA" id="ARBA00023157"/>
    </source>
</evidence>
<dbReference type="OrthoDB" id="9790390at2"/>
<feature type="domain" description="Thioredoxin" evidence="3">
    <location>
        <begin position="1"/>
        <end position="105"/>
    </location>
</feature>
<evidence type="ECO:0000313" key="5">
    <source>
        <dbReference type="Proteomes" id="UP000076218"/>
    </source>
</evidence>
<comment type="caution">
    <text evidence="4">The sequence shown here is derived from an EMBL/GenBank/DDBJ whole genome shotgun (WGS) entry which is preliminary data.</text>
</comment>
<dbReference type="STRING" id="31965.AWH51_02585"/>
<dbReference type="Pfam" id="PF00085">
    <property type="entry name" value="Thioredoxin"/>
    <property type="match status" value="1"/>
</dbReference>
<dbReference type="GO" id="GO:0015035">
    <property type="term" value="F:protein-disulfide reductase activity"/>
    <property type="evidence" value="ECO:0007669"/>
    <property type="project" value="UniProtKB-UniRule"/>
</dbReference>
<dbReference type="EMBL" id="LQXA01000004">
    <property type="protein sequence ID" value="KZC96464.1"/>
    <property type="molecule type" value="Genomic_DNA"/>
</dbReference>
<proteinExistence type="predicted"/>
<sequence length="133" mass="14159">MATTELTQENFESIVDSNGIVVVDFWADWCGPCKQFAPVFDRSSEKHADIVHGKVDTEAQQFLAQQANISAIPTLMIFKDQTLIFSQAGALPAPALESLIEEVRAVDVAALKEQAAAEAAQATPGASADPTAI</sequence>
<protein>
    <recommendedName>
        <fullName evidence="2">Thioredoxin</fullName>
    </recommendedName>
</protein>
<dbReference type="PROSITE" id="PS51352">
    <property type="entry name" value="THIOREDOXIN_2"/>
    <property type="match status" value="1"/>
</dbReference>
<dbReference type="FunFam" id="3.40.30.10:FF:000155">
    <property type="entry name" value="Thioredoxin"/>
    <property type="match status" value="1"/>
</dbReference>
<evidence type="ECO:0000313" key="4">
    <source>
        <dbReference type="EMBL" id="KZC96464.1"/>
    </source>
</evidence>
<dbReference type="InterPro" id="IPR017937">
    <property type="entry name" value="Thioredoxin_CS"/>
</dbReference>
<dbReference type="InterPro" id="IPR005746">
    <property type="entry name" value="Thioredoxin"/>
</dbReference>
<dbReference type="PANTHER" id="PTHR46115">
    <property type="entry name" value="THIOREDOXIN-LIKE PROTEIN 1"/>
    <property type="match status" value="1"/>
</dbReference>
<dbReference type="Gene3D" id="3.40.30.10">
    <property type="entry name" value="Glutaredoxin"/>
    <property type="match status" value="1"/>
</dbReference>
<dbReference type="CDD" id="cd02947">
    <property type="entry name" value="TRX_family"/>
    <property type="match status" value="1"/>
</dbReference>
<reference evidence="4 5" key="1">
    <citation type="submission" date="2016-01" db="EMBL/GenBank/DDBJ databases">
        <title>Draft genome sequence of Clavibacter michiganensis subsp. tessellarius DOAB 609.</title>
        <authorList>
            <person name="Tambong J.T."/>
        </authorList>
    </citation>
    <scope>NUCLEOTIDE SEQUENCE [LARGE SCALE GENOMIC DNA]</scope>
    <source>
        <strain evidence="4 5">DOAB 609</strain>
    </source>
</reference>
<accession>A0A154V5N0</accession>
<organism evidence="4 5">
    <name type="scientific">Clavibacter tessellarius</name>
    <dbReference type="NCBI Taxonomy" id="31965"/>
    <lineage>
        <taxon>Bacteria</taxon>
        <taxon>Bacillati</taxon>
        <taxon>Actinomycetota</taxon>
        <taxon>Actinomycetes</taxon>
        <taxon>Micrococcales</taxon>
        <taxon>Microbacteriaceae</taxon>
        <taxon>Clavibacter</taxon>
    </lineage>
</organism>
<gene>
    <name evidence="4" type="ORF">AWH51_02585</name>
</gene>
<dbReference type="SUPFAM" id="SSF52833">
    <property type="entry name" value="Thioredoxin-like"/>
    <property type="match status" value="1"/>
</dbReference>
<dbReference type="NCBIfam" id="TIGR01068">
    <property type="entry name" value="thioredoxin"/>
    <property type="match status" value="1"/>
</dbReference>